<dbReference type="Proteomes" id="UP000652761">
    <property type="component" value="Unassembled WGS sequence"/>
</dbReference>
<keyword evidence="3" id="KW-1185">Reference proteome</keyword>
<evidence type="ECO:0000256" key="1">
    <source>
        <dbReference type="SAM" id="MobiDB-lite"/>
    </source>
</evidence>
<dbReference type="EMBL" id="NMUH01006005">
    <property type="protein sequence ID" value="MQM14215.1"/>
    <property type="molecule type" value="Genomic_DNA"/>
</dbReference>
<organism evidence="2 3">
    <name type="scientific">Colocasia esculenta</name>
    <name type="common">Wild taro</name>
    <name type="synonym">Arum esculentum</name>
    <dbReference type="NCBI Taxonomy" id="4460"/>
    <lineage>
        <taxon>Eukaryota</taxon>
        <taxon>Viridiplantae</taxon>
        <taxon>Streptophyta</taxon>
        <taxon>Embryophyta</taxon>
        <taxon>Tracheophyta</taxon>
        <taxon>Spermatophyta</taxon>
        <taxon>Magnoliopsida</taxon>
        <taxon>Liliopsida</taxon>
        <taxon>Araceae</taxon>
        <taxon>Aroideae</taxon>
        <taxon>Colocasieae</taxon>
        <taxon>Colocasia</taxon>
    </lineage>
</organism>
<accession>A0A843X6D4</accession>
<dbReference type="GO" id="GO:0005634">
    <property type="term" value="C:nucleus"/>
    <property type="evidence" value="ECO:0007669"/>
    <property type="project" value="TreeGrafter"/>
</dbReference>
<name>A0A843X6D4_COLES</name>
<gene>
    <name evidence="2" type="ORF">Taro_047142</name>
</gene>
<feature type="region of interest" description="Disordered" evidence="1">
    <location>
        <begin position="1"/>
        <end position="56"/>
    </location>
</feature>
<feature type="compositionally biased region" description="Basic residues" evidence="1">
    <location>
        <begin position="17"/>
        <end position="27"/>
    </location>
</feature>
<protein>
    <recommendedName>
        <fullName evidence="4">rRNA-processing protein FYV7</fullName>
    </recommendedName>
</protein>
<feature type="compositionally biased region" description="Basic and acidic residues" evidence="1">
    <location>
        <begin position="116"/>
        <end position="160"/>
    </location>
</feature>
<evidence type="ECO:0008006" key="4">
    <source>
        <dbReference type="Google" id="ProtNLM"/>
    </source>
</evidence>
<dbReference type="PANTHER" id="PTHR15657">
    <property type="entry name" value="THYROID TRANSCRIPTION FACTOR 1-ASSOCIATED PROTEIN 26"/>
    <property type="match status" value="1"/>
</dbReference>
<feature type="region of interest" description="Disordered" evidence="1">
    <location>
        <begin position="71"/>
        <end position="162"/>
    </location>
</feature>
<dbReference type="InterPro" id="IPR013730">
    <property type="entry name" value="Fyv7/TAP26"/>
</dbReference>
<dbReference type="PANTHER" id="PTHR15657:SF1">
    <property type="entry name" value="THYROID TRANSCRIPTION FACTOR 1-ASSOCIATED PROTEIN 26"/>
    <property type="match status" value="1"/>
</dbReference>
<dbReference type="OrthoDB" id="1928808at2759"/>
<feature type="compositionally biased region" description="Basic and acidic residues" evidence="1">
    <location>
        <begin position="91"/>
        <end position="102"/>
    </location>
</feature>
<evidence type="ECO:0000313" key="3">
    <source>
        <dbReference type="Proteomes" id="UP000652761"/>
    </source>
</evidence>
<reference evidence="2" key="1">
    <citation type="submission" date="2017-07" db="EMBL/GenBank/DDBJ databases">
        <title>Taro Niue Genome Assembly and Annotation.</title>
        <authorList>
            <person name="Atibalentja N."/>
            <person name="Keating K."/>
            <person name="Fields C.J."/>
        </authorList>
    </citation>
    <scope>NUCLEOTIDE SEQUENCE</scope>
    <source>
        <strain evidence="2">Niue_2</strain>
        <tissue evidence="2">Leaf</tissue>
    </source>
</reference>
<dbReference type="Pfam" id="PF08524">
    <property type="entry name" value="rRNA_processing"/>
    <property type="match status" value="1"/>
</dbReference>
<evidence type="ECO:0000313" key="2">
    <source>
        <dbReference type="EMBL" id="MQM14215.1"/>
    </source>
</evidence>
<sequence>MKSRQPQDGAAAATASQRRKRKNRQRLGGKGGGLSLESFANAKSSTTGYNPALIKKQRELYRNAKIVKKYKRSLKQQTHDERHLPTVSIPESRDGTENANEKKPKKKKTNRSLQSFREEYEKKQEEKERARKEREAMIQAKKEERQRAEAKRKALREKMFKRTSTGQPVMKYRIEHLLENILQSSSN</sequence>
<dbReference type="AlphaFoldDB" id="A0A843X6D4"/>
<comment type="caution">
    <text evidence="2">The sequence shown here is derived from an EMBL/GenBank/DDBJ whole genome shotgun (WGS) entry which is preliminary data.</text>
</comment>
<proteinExistence type="predicted"/>